<dbReference type="InterPro" id="IPR005372">
    <property type="entry name" value="UPF0182"/>
</dbReference>
<proteinExistence type="inferred from homology"/>
<feature type="transmembrane region" description="Helical" evidence="5">
    <location>
        <begin position="252"/>
        <end position="271"/>
    </location>
</feature>
<keyword evidence="2 5" id="KW-0812">Transmembrane</keyword>
<evidence type="ECO:0000256" key="5">
    <source>
        <dbReference type="HAMAP-Rule" id="MF_01600"/>
    </source>
</evidence>
<dbReference type="NCBIfam" id="NF002707">
    <property type="entry name" value="PRK02509.1"/>
    <property type="match status" value="1"/>
</dbReference>
<reference evidence="6" key="1">
    <citation type="submission" date="2024-07" db="EMBL/GenBank/DDBJ databases">
        <authorList>
            <person name="Kim Y.J."/>
            <person name="Jeong J.Y."/>
        </authorList>
    </citation>
    <scope>NUCLEOTIDE SEQUENCE</scope>
    <source>
        <strain evidence="6">GIHE-MW2</strain>
    </source>
</reference>
<evidence type="ECO:0000256" key="2">
    <source>
        <dbReference type="ARBA" id="ARBA00022692"/>
    </source>
</evidence>
<feature type="transmembrane region" description="Helical" evidence="5">
    <location>
        <begin position="9"/>
        <end position="29"/>
    </location>
</feature>
<keyword evidence="4 5" id="KW-0472">Membrane</keyword>
<keyword evidence="3 5" id="KW-1133">Transmembrane helix</keyword>
<protein>
    <recommendedName>
        <fullName evidence="5">UPF0182 protein ABWT76_005922</fullName>
    </recommendedName>
</protein>
<name>A0AAU8JEE2_9CYAN</name>
<feature type="transmembrane region" description="Helical" evidence="5">
    <location>
        <begin position="115"/>
        <end position="134"/>
    </location>
</feature>
<comment type="similarity">
    <text evidence="5">Belongs to the UPF0182 family.</text>
</comment>
<dbReference type="PANTHER" id="PTHR39344:SF1">
    <property type="entry name" value="UPF0182 PROTEIN SLL1060"/>
    <property type="match status" value="1"/>
</dbReference>
<feature type="transmembrane region" description="Helical" evidence="5">
    <location>
        <begin position="49"/>
        <end position="69"/>
    </location>
</feature>
<evidence type="ECO:0000256" key="3">
    <source>
        <dbReference type="ARBA" id="ARBA00022989"/>
    </source>
</evidence>
<sequence length="1045" mass="120636">MVFWFWKRVFSFIILILGIWLTFDIFAWIITENLWFQEIGYYRAFWLRFITRTIVFFLVFAVSMTFLWGNLQIAHRLKSEHITLEKRSKQLIQSTVEATGIEINYVEFQLRLRSLLPIVIGLAVIVELMVLYYGQAAAKYWQLPGGLPLMYSSAPRGFDIQVIWQMIGSMDAPYWPKILGLFIGATLLLFYPQTLWAIAAFLSLCFGFVLSNHWEKFWLLAKGISFNVTDPLFHKDISFYIFRLPFWELLEFWLKGLLIAAVVVVFIDYLLANNSLSDGRFSGFSLKERSHIYRLISLLMACIAGNYWLSCYRLLYSHRGVNYGASFTDVKAQLPAYIILSLGASAIAIFLLIITNTFKFSKLQLITLGKSSSKSLEYNPKKSLKKTGLNLDKISNFYGQKNRYKISTFNSTTSSLPKLRYAIFAYLLVMVVAEYLWPSGIQRFMVQPNELERETPYIQRSIAFTRQGFGLDNIETRTFEPEGKLTYNDIKNNDLTIRNIRLWDSRPLLQTNRQLQQIRLYYKFFDADIDRYTLKKEAPSVQGLTTEKQQVLISARELDYSAVPEAANTWVNEHLVYTHGYGFTLSPVNTVGPGGLPDYFVKDIGVGTGDNQGLLGTSSERIRASIPISHPRIYYGELTDTYVMAPSLVRELDYPSGDENVYNTYDGSGGVSLNSWWRRLVFAQYLKNWQMVFTKNFTPETKVLFRRTIQERVQLIAPFLKYDNDPYLVVANTSLFQGQNGTGEPNRPGSTVNNYLYWIIDAYTTSDRYPYSQPGEEGFNYIRNSVKVVIDAYNGSVGFYVADPTDPIISTWQDIFPGLFQPLEEMPLALRVHLRYPEDLFTIQSQRLLIYHMTDPQVFYNREDQWQIPQEVYGNERQLLQPYYLIMKLPTQDSEEFILLNPFTPTSRNNLIGWLAGRADNDNYGKLLLYQFPKQRLIYGPEQVEARINQDPVISQQISLWSRQGSRAIQGNLLVIPIEQSLLYVEPLYLEAEQNSLPILARVIVVYENQIVMAESLEEALKAVFDPKSSSSTTIIRPVEQPELP</sequence>
<dbReference type="GO" id="GO:0005576">
    <property type="term" value="C:extracellular region"/>
    <property type="evidence" value="ECO:0007669"/>
    <property type="project" value="TreeGrafter"/>
</dbReference>
<dbReference type="RefSeq" id="WP_354635390.1">
    <property type="nucleotide sequence ID" value="NZ_CP159837.1"/>
</dbReference>
<feature type="transmembrane region" description="Helical" evidence="5">
    <location>
        <begin position="174"/>
        <end position="191"/>
    </location>
</feature>
<dbReference type="HAMAP" id="MF_01600">
    <property type="entry name" value="UPF0182"/>
    <property type="match status" value="1"/>
</dbReference>
<gene>
    <name evidence="6" type="ORF">ABWT76_005922</name>
</gene>
<dbReference type="AlphaFoldDB" id="A0AAU8JEE2"/>
<feature type="transmembrane region" description="Helical" evidence="5">
    <location>
        <begin position="335"/>
        <end position="354"/>
    </location>
</feature>
<evidence type="ECO:0000256" key="4">
    <source>
        <dbReference type="ARBA" id="ARBA00023136"/>
    </source>
</evidence>
<dbReference type="GO" id="GO:0005886">
    <property type="term" value="C:plasma membrane"/>
    <property type="evidence" value="ECO:0007669"/>
    <property type="project" value="UniProtKB-SubCell"/>
</dbReference>
<keyword evidence="1 5" id="KW-1003">Cell membrane</keyword>
<evidence type="ECO:0000313" key="6">
    <source>
        <dbReference type="EMBL" id="XCM37109.1"/>
    </source>
</evidence>
<feature type="transmembrane region" description="Helical" evidence="5">
    <location>
        <begin position="292"/>
        <end position="315"/>
    </location>
</feature>
<dbReference type="PANTHER" id="PTHR39344">
    <property type="entry name" value="UPF0182 PROTEIN SLL1060"/>
    <property type="match status" value="1"/>
</dbReference>
<feature type="transmembrane region" description="Helical" evidence="5">
    <location>
        <begin position="419"/>
        <end position="437"/>
    </location>
</feature>
<dbReference type="EMBL" id="CP159837">
    <property type="protein sequence ID" value="XCM37109.1"/>
    <property type="molecule type" value="Genomic_DNA"/>
</dbReference>
<organism evidence="6">
    <name type="scientific">Planktothricoides raciborskii GIHE-MW2</name>
    <dbReference type="NCBI Taxonomy" id="2792601"/>
    <lineage>
        <taxon>Bacteria</taxon>
        <taxon>Bacillati</taxon>
        <taxon>Cyanobacteriota</taxon>
        <taxon>Cyanophyceae</taxon>
        <taxon>Oscillatoriophycideae</taxon>
        <taxon>Oscillatoriales</taxon>
        <taxon>Oscillatoriaceae</taxon>
        <taxon>Planktothricoides</taxon>
    </lineage>
</organism>
<accession>A0AAU8JEE2</accession>
<dbReference type="Pfam" id="PF03699">
    <property type="entry name" value="UPF0182"/>
    <property type="match status" value="1"/>
</dbReference>
<evidence type="ECO:0000256" key="1">
    <source>
        <dbReference type="ARBA" id="ARBA00022475"/>
    </source>
</evidence>
<comment type="subcellular location">
    <subcellularLocation>
        <location evidence="5">Cell membrane</location>
        <topology evidence="5">Multi-pass membrane protein</topology>
    </subcellularLocation>
</comment>